<evidence type="ECO:0000313" key="2">
    <source>
        <dbReference type="EMBL" id="ADN02517.1"/>
    </source>
</evidence>
<name>E0RN48_WINT6</name>
<dbReference type="RefSeq" id="WP_013314356.1">
    <property type="nucleotide sequence ID" value="NC_014484.1"/>
</dbReference>
<protein>
    <recommendedName>
        <fullName evidence="4">Capsule assembly Wzi family protein</fullName>
    </recommendedName>
</protein>
<accession>E0RN48</accession>
<dbReference type="AlphaFoldDB" id="E0RN48"/>
<sequence>MRSFLPSLCLASSLLVSLPIHAQLADHPFASPVPVEWAGLPRTAGLLLRFQPFVGVGDWPVDLVRGDYWAAGVPVNPAEHLFYLSEHIPPFLLLRVSGHAGPFGLYIEIPVQKEYLSRATYPSTNYLTDSLTGIFDITRYSFDMTFPHTAYLYYASEPFFLAAGRFPLKWGRARYPLTISPTTYQDNLTARWRTPSFQYTFHVISSSPLLGNEEKEIQTYCHDYLSEGRTFSEPYKTIAAHRLDLLGPFWRLGIGELNVIGGKAPDLLDVSPLMYYHNTYGEGYSNVVFVLDGDLTLWDSLTLYGEASFDDADVPLTESGVDYKPGAYGFNLGLEWTRPGWQVWAEYDYTSEWMYVTSYLPYLHVNVRHFYIDNYTSPSRILVDYPLGFIYGPDAHMASVGGSFNRAEIACGLEYNVLIKGTVKDGDEVRWKWFWDGWPESVRSTDTTEVDPSALSPGPDQVYHILTLQASWREFSLWARMVAGAEWRWFAGISWKREVRW</sequence>
<evidence type="ECO:0008006" key="4">
    <source>
        <dbReference type="Google" id="ProtNLM"/>
    </source>
</evidence>
<dbReference type="EMBL" id="CP001698">
    <property type="protein sequence ID" value="ADN02517.1"/>
    <property type="molecule type" value="Genomic_DNA"/>
</dbReference>
<dbReference type="HOGENOM" id="CLU_537197_0_0_12"/>
<feature type="signal peptide" evidence="1">
    <location>
        <begin position="1"/>
        <end position="22"/>
    </location>
</feature>
<evidence type="ECO:0000313" key="3">
    <source>
        <dbReference type="Proteomes" id="UP000001296"/>
    </source>
</evidence>
<dbReference type="KEGG" id="sta:STHERM_c15770"/>
<evidence type="ECO:0000256" key="1">
    <source>
        <dbReference type="SAM" id="SignalP"/>
    </source>
</evidence>
<keyword evidence="1" id="KW-0732">Signal</keyword>
<dbReference type="eggNOG" id="ENOG502ZASC">
    <property type="taxonomic scope" value="Bacteria"/>
</dbReference>
<dbReference type="Proteomes" id="UP000001296">
    <property type="component" value="Chromosome"/>
</dbReference>
<gene>
    <name evidence="2" type="ordered locus">STHERM_c15770</name>
</gene>
<reference evidence="2 3" key="2">
    <citation type="journal article" date="2010" name="J. Bacteriol.">
        <title>Genome sequence of the polysaccharide-degrading, thermophilic anaerobe Spirochaeta thermophila DSM 6192.</title>
        <authorList>
            <person name="Angelov A."/>
            <person name="Liebl S."/>
            <person name="Ballschmiter M."/>
            <person name="Bomeke M."/>
            <person name="Lehmann R."/>
            <person name="Liesegang H."/>
            <person name="Daniel R."/>
            <person name="Liebl W."/>
        </authorList>
    </citation>
    <scope>NUCLEOTIDE SEQUENCE [LARGE SCALE GENOMIC DNA]</scope>
    <source>
        <strain evidence="3">ATCC 49972 / DSM 6192 / RI 19.B1</strain>
    </source>
</reference>
<feature type="chain" id="PRO_5003139623" description="Capsule assembly Wzi family protein" evidence="1">
    <location>
        <begin position="23"/>
        <end position="501"/>
    </location>
</feature>
<dbReference type="PaxDb" id="665571-STHERM_c15770"/>
<proteinExistence type="predicted"/>
<organism evidence="2 3">
    <name type="scientific">Winmispira thermophila (strain ATCC 49972 / DSM 6192 / RI 19.B1)</name>
    <name type="common">Spirochaeta thermophila</name>
    <dbReference type="NCBI Taxonomy" id="665571"/>
    <lineage>
        <taxon>Bacteria</taxon>
        <taxon>Pseudomonadati</taxon>
        <taxon>Spirochaetota</taxon>
        <taxon>Spirochaetia</taxon>
        <taxon>Winmispirales</taxon>
        <taxon>Winmispiraceae</taxon>
        <taxon>Winmispira</taxon>
    </lineage>
</organism>
<reference key="1">
    <citation type="submission" date="2009-08" db="EMBL/GenBank/DDBJ databases">
        <title>The genome sequence of Spirochaeta thermophila DSM6192.</title>
        <authorList>
            <person name="Angelov A."/>
            <person name="Mientus M."/>
            <person name="Wittenberg S."/>
            <person name="Lehmann R."/>
            <person name="Liesegang H."/>
            <person name="Daniel R."/>
            <person name="Liebl W."/>
        </authorList>
    </citation>
    <scope>NUCLEOTIDE SEQUENCE</scope>
    <source>
        <strain>DSM 6192</strain>
    </source>
</reference>